<dbReference type="Proteomes" id="UP000053144">
    <property type="component" value="Chromosome 7"/>
</dbReference>
<name>A0A0L9UYD3_PHAAN</name>
<accession>A0A0L9UYD3</accession>
<evidence type="ECO:0000313" key="2">
    <source>
        <dbReference type="EMBL" id="KOM47870.1"/>
    </source>
</evidence>
<sequence length="182" mass="20127">MKQCWRQYRRKQQWRRKHRQARALAATVAETGDVPMAAAVAEETLAGQRWRVGEGWRRDQQRGRAALNARALAAVVAEVHRRGTKVKGGESRGANRGSEESEEKTESTSVQCLTEALRVPAVEQVRSSSWTGVCQVVLASVVWASVRLQTEVIGYTLGTGFQVTEAIGCRLGFGFWPNRGSS</sequence>
<dbReference type="EMBL" id="CM003377">
    <property type="protein sequence ID" value="KOM47870.1"/>
    <property type="molecule type" value="Genomic_DNA"/>
</dbReference>
<organism evidence="2 3">
    <name type="scientific">Phaseolus angularis</name>
    <name type="common">Azuki bean</name>
    <name type="synonym">Vigna angularis</name>
    <dbReference type="NCBI Taxonomy" id="3914"/>
    <lineage>
        <taxon>Eukaryota</taxon>
        <taxon>Viridiplantae</taxon>
        <taxon>Streptophyta</taxon>
        <taxon>Embryophyta</taxon>
        <taxon>Tracheophyta</taxon>
        <taxon>Spermatophyta</taxon>
        <taxon>Magnoliopsida</taxon>
        <taxon>eudicotyledons</taxon>
        <taxon>Gunneridae</taxon>
        <taxon>Pentapetalae</taxon>
        <taxon>rosids</taxon>
        <taxon>fabids</taxon>
        <taxon>Fabales</taxon>
        <taxon>Fabaceae</taxon>
        <taxon>Papilionoideae</taxon>
        <taxon>50 kb inversion clade</taxon>
        <taxon>NPAAA clade</taxon>
        <taxon>indigoferoid/millettioid clade</taxon>
        <taxon>Phaseoleae</taxon>
        <taxon>Vigna</taxon>
    </lineage>
</organism>
<reference evidence="3" key="1">
    <citation type="journal article" date="2015" name="Proc. Natl. Acad. Sci. U.S.A.">
        <title>Genome sequencing of adzuki bean (Vigna angularis) provides insight into high starch and low fat accumulation and domestication.</title>
        <authorList>
            <person name="Yang K."/>
            <person name="Tian Z."/>
            <person name="Chen C."/>
            <person name="Luo L."/>
            <person name="Zhao B."/>
            <person name="Wang Z."/>
            <person name="Yu L."/>
            <person name="Li Y."/>
            <person name="Sun Y."/>
            <person name="Li W."/>
            <person name="Chen Y."/>
            <person name="Li Y."/>
            <person name="Zhang Y."/>
            <person name="Ai D."/>
            <person name="Zhao J."/>
            <person name="Shang C."/>
            <person name="Ma Y."/>
            <person name="Wu B."/>
            <person name="Wang M."/>
            <person name="Gao L."/>
            <person name="Sun D."/>
            <person name="Zhang P."/>
            <person name="Guo F."/>
            <person name="Wang W."/>
            <person name="Li Y."/>
            <person name="Wang J."/>
            <person name="Varshney R.K."/>
            <person name="Wang J."/>
            <person name="Ling H.Q."/>
            <person name="Wan P."/>
        </authorList>
    </citation>
    <scope>NUCLEOTIDE SEQUENCE</scope>
    <source>
        <strain evidence="3">cv. Jingnong 6</strain>
    </source>
</reference>
<feature type="region of interest" description="Disordered" evidence="1">
    <location>
        <begin position="83"/>
        <end position="107"/>
    </location>
</feature>
<protein>
    <submittedName>
        <fullName evidence="2">Uncharacterized protein</fullName>
    </submittedName>
</protein>
<dbReference type="Gramene" id="KOM47870">
    <property type="protein sequence ID" value="KOM47870"/>
    <property type="gene ID" value="LR48_Vigan07g157400"/>
</dbReference>
<gene>
    <name evidence="2" type="ORF">LR48_Vigan07g157400</name>
</gene>
<dbReference type="AlphaFoldDB" id="A0A0L9UYD3"/>
<proteinExistence type="predicted"/>
<evidence type="ECO:0000313" key="3">
    <source>
        <dbReference type="Proteomes" id="UP000053144"/>
    </source>
</evidence>
<evidence type="ECO:0000256" key="1">
    <source>
        <dbReference type="SAM" id="MobiDB-lite"/>
    </source>
</evidence>